<dbReference type="AlphaFoldDB" id="A0A4Z2G5Y6"/>
<feature type="region of interest" description="Disordered" evidence="1">
    <location>
        <begin position="33"/>
        <end position="78"/>
    </location>
</feature>
<organism evidence="2 3">
    <name type="scientific">Liparis tanakae</name>
    <name type="common">Tanaka's snailfish</name>
    <dbReference type="NCBI Taxonomy" id="230148"/>
    <lineage>
        <taxon>Eukaryota</taxon>
        <taxon>Metazoa</taxon>
        <taxon>Chordata</taxon>
        <taxon>Craniata</taxon>
        <taxon>Vertebrata</taxon>
        <taxon>Euteleostomi</taxon>
        <taxon>Actinopterygii</taxon>
        <taxon>Neopterygii</taxon>
        <taxon>Teleostei</taxon>
        <taxon>Neoteleostei</taxon>
        <taxon>Acanthomorphata</taxon>
        <taxon>Eupercaria</taxon>
        <taxon>Perciformes</taxon>
        <taxon>Cottioidei</taxon>
        <taxon>Cottales</taxon>
        <taxon>Liparidae</taxon>
        <taxon>Liparis</taxon>
    </lineage>
</organism>
<name>A0A4Z2G5Y6_9TELE</name>
<dbReference type="EMBL" id="SRLO01000686">
    <property type="protein sequence ID" value="TNN48661.1"/>
    <property type="molecule type" value="Genomic_DNA"/>
</dbReference>
<comment type="caution">
    <text evidence="2">The sequence shown here is derived from an EMBL/GenBank/DDBJ whole genome shotgun (WGS) entry which is preliminary data.</text>
</comment>
<sequence>MRVRAAETPKYATKQMSSEDTMPMGMALWGYNTRIKNGRMPKRQKDSVRGHGGKRKAGPREFLWHRPVVAMQSNPTKA</sequence>
<proteinExistence type="predicted"/>
<evidence type="ECO:0000313" key="2">
    <source>
        <dbReference type="EMBL" id="TNN48661.1"/>
    </source>
</evidence>
<accession>A0A4Z2G5Y6</accession>
<reference evidence="2 3" key="1">
    <citation type="submission" date="2019-03" db="EMBL/GenBank/DDBJ databases">
        <title>First draft genome of Liparis tanakae, snailfish: a comprehensive survey of snailfish specific genes.</title>
        <authorList>
            <person name="Kim W."/>
            <person name="Song I."/>
            <person name="Jeong J.-H."/>
            <person name="Kim D."/>
            <person name="Kim S."/>
            <person name="Ryu S."/>
            <person name="Song J.Y."/>
            <person name="Lee S.K."/>
        </authorList>
    </citation>
    <scope>NUCLEOTIDE SEQUENCE [LARGE SCALE GENOMIC DNA]</scope>
    <source>
        <tissue evidence="2">Muscle</tissue>
    </source>
</reference>
<keyword evidence="3" id="KW-1185">Reference proteome</keyword>
<evidence type="ECO:0000313" key="3">
    <source>
        <dbReference type="Proteomes" id="UP000314294"/>
    </source>
</evidence>
<gene>
    <name evidence="2" type="ORF">EYF80_041118</name>
</gene>
<protein>
    <submittedName>
        <fullName evidence="2">Uncharacterized protein</fullName>
    </submittedName>
</protein>
<dbReference type="Proteomes" id="UP000314294">
    <property type="component" value="Unassembled WGS sequence"/>
</dbReference>
<evidence type="ECO:0000256" key="1">
    <source>
        <dbReference type="SAM" id="MobiDB-lite"/>
    </source>
</evidence>